<evidence type="ECO:0000259" key="9">
    <source>
        <dbReference type="Pfam" id="PF01850"/>
    </source>
</evidence>
<dbReference type="SUPFAM" id="SSF88723">
    <property type="entry name" value="PIN domain-like"/>
    <property type="match status" value="1"/>
</dbReference>
<evidence type="ECO:0000256" key="8">
    <source>
        <dbReference type="HAMAP-Rule" id="MF_00265"/>
    </source>
</evidence>
<dbReference type="RefSeq" id="WP_256119078.1">
    <property type="nucleotide sequence ID" value="NZ_WHSB02000007.1"/>
</dbReference>
<evidence type="ECO:0000313" key="11">
    <source>
        <dbReference type="Proteomes" id="UP000996601"/>
    </source>
</evidence>
<protein>
    <recommendedName>
        <fullName evidence="8">Ribonuclease VapC</fullName>
        <shortName evidence="8">RNase VapC</shortName>
        <ecNumber evidence="8">3.1.-.-</ecNumber>
    </recommendedName>
    <alternativeName>
        <fullName evidence="8">Toxin VapC</fullName>
    </alternativeName>
</protein>
<evidence type="ECO:0000256" key="4">
    <source>
        <dbReference type="ARBA" id="ARBA00022723"/>
    </source>
</evidence>
<dbReference type="InterPro" id="IPR029060">
    <property type="entry name" value="PIN-like_dom_sf"/>
</dbReference>
<dbReference type="InterPro" id="IPR022907">
    <property type="entry name" value="VapC_family"/>
</dbReference>
<accession>A0ABT1RAH8</accession>
<name>A0ABT1RAH8_9HYPH</name>
<dbReference type="EMBL" id="WHSB02000007">
    <property type="protein sequence ID" value="MCQ4632177.1"/>
    <property type="molecule type" value="Genomic_DNA"/>
</dbReference>
<keyword evidence="2 8" id="KW-1277">Toxin-antitoxin system</keyword>
<dbReference type="Proteomes" id="UP000996601">
    <property type="component" value="Unassembled WGS sequence"/>
</dbReference>
<keyword evidence="6 8" id="KW-0460">Magnesium</keyword>
<comment type="function">
    <text evidence="8">Toxic component of a toxin-antitoxin (TA) system. An RNase.</text>
</comment>
<keyword evidence="11" id="KW-1185">Reference proteome</keyword>
<evidence type="ECO:0000256" key="6">
    <source>
        <dbReference type="ARBA" id="ARBA00022842"/>
    </source>
</evidence>
<feature type="domain" description="PIN" evidence="9">
    <location>
        <begin position="1"/>
        <end position="121"/>
    </location>
</feature>
<dbReference type="CDD" id="cd18748">
    <property type="entry name" value="PIN_VapC4-5_FitB-like"/>
    <property type="match status" value="1"/>
</dbReference>
<dbReference type="HAMAP" id="MF_00265">
    <property type="entry name" value="VapC_Nob1"/>
    <property type="match status" value="1"/>
</dbReference>
<proteinExistence type="inferred from homology"/>
<dbReference type="Gene3D" id="3.40.50.1010">
    <property type="entry name" value="5'-nuclease"/>
    <property type="match status" value="1"/>
</dbReference>
<dbReference type="PANTHER" id="PTHR33653:SF1">
    <property type="entry name" value="RIBONUCLEASE VAPC2"/>
    <property type="match status" value="1"/>
</dbReference>
<dbReference type="Pfam" id="PF01850">
    <property type="entry name" value="PIN"/>
    <property type="match status" value="1"/>
</dbReference>
<dbReference type="InterPro" id="IPR050556">
    <property type="entry name" value="Type_II_TA_system_RNase"/>
</dbReference>
<sequence>MLDTNIVSDMVRNPEGAAVVRSRVAGKGRLCLSAVTVCELRFGVKKKGSEALRNRVETFLLAVPAVPLESDASERFAEIRYELERKGTPIGPYDMLIAAHALSLDLTLVTANIREFSRVEGLKVENWLEAAP</sequence>
<dbReference type="EC" id="3.1.-.-" evidence="8"/>
<keyword evidence="8" id="KW-0800">Toxin</keyword>
<evidence type="ECO:0000256" key="5">
    <source>
        <dbReference type="ARBA" id="ARBA00022801"/>
    </source>
</evidence>
<evidence type="ECO:0000256" key="7">
    <source>
        <dbReference type="ARBA" id="ARBA00038093"/>
    </source>
</evidence>
<keyword evidence="3 8" id="KW-0540">Nuclease</keyword>
<comment type="caution">
    <text evidence="10">The sequence shown here is derived from an EMBL/GenBank/DDBJ whole genome shotgun (WGS) entry which is preliminary data.</text>
</comment>
<organism evidence="10 11">
    <name type="scientific">Shinella lacus</name>
    <dbReference type="NCBI Taxonomy" id="2654216"/>
    <lineage>
        <taxon>Bacteria</taxon>
        <taxon>Pseudomonadati</taxon>
        <taxon>Pseudomonadota</taxon>
        <taxon>Alphaproteobacteria</taxon>
        <taxon>Hyphomicrobiales</taxon>
        <taxon>Rhizobiaceae</taxon>
        <taxon>Shinella</taxon>
    </lineage>
</organism>
<evidence type="ECO:0000313" key="10">
    <source>
        <dbReference type="EMBL" id="MCQ4632177.1"/>
    </source>
</evidence>
<comment type="cofactor">
    <cofactor evidence="1 8">
        <name>Mg(2+)</name>
        <dbReference type="ChEBI" id="CHEBI:18420"/>
    </cofactor>
</comment>
<gene>
    <name evidence="8" type="primary">vapC</name>
    <name evidence="10" type="ORF">GB927_019155</name>
</gene>
<evidence type="ECO:0000256" key="3">
    <source>
        <dbReference type="ARBA" id="ARBA00022722"/>
    </source>
</evidence>
<keyword evidence="5 8" id="KW-0378">Hydrolase</keyword>
<feature type="binding site" evidence="8">
    <location>
        <position position="94"/>
    </location>
    <ligand>
        <name>Mg(2+)</name>
        <dbReference type="ChEBI" id="CHEBI:18420"/>
    </ligand>
</feature>
<feature type="binding site" evidence="8">
    <location>
        <position position="3"/>
    </location>
    <ligand>
        <name>Mg(2+)</name>
        <dbReference type="ChEBI" id="CHEBI:18420"/>
    </ligand>
</feature>
<evidence type="ECO:0000256" key="1">
    <source>
        <dbReference type="ARBA" id="ARBA00001946"/>
    </source>
</evidence>
<dbReference type="InterPro" id="IPR002716">
    <property type="entry name" value="PIN_dom"/>
</dbReference>
<comment type="similarity">
    <text evidence="7 8">Belongs to the PINc/VapC protein family.</text>
</comment>
<dbReference type="PANTHER" id="PTHR33653">
    <property type="entry name" value="RIBONUCLEASE VAPC2"/>
    <property type="match status" value="1"/>
</dbReference>
<evidence type="ECO:0000256" key="2">
    <source>
        <dbReference type="ARBA" id="ARBA00022649"/>
    </source>
</evidence>
<keyword evidence="4 8" id="KW-0479">Metal-binding</keyword>
<reference evidence="10" key="1">
    <citation type="submission" date="2021-07" db="EMBL/GenBank/DDBJ databases">
        <title>Shinella sp. nov., a novel member of the genus Shinella from water.</title>
        <authorList>
            <person name="Deng Y."/>
        </authorList>
    </citation>
    <scope>NUCLEOTIDE SEQUENCE</scope>
    <source>
        <strain evidence="10">CPCC 100929</strain>
    </source>
</reference>